<protein>
    <submittedName>
        <fullName evidence="1">Uncharacterized protein</fullName>
    </submittedName>
</protein>
<accession>D3DY18</accession>
<reference evidence="2" key="1">
    <citation type="journal article" date="2010" name="PLoS ONE">
        <title>The complete genome sequence of Cupriavidus metallidurans strain CH34, a master survivalist in harsh and anthropogenic environments.</title>
        <authorList>
            <person name="Janssen P.J."/>
            <person name="Van Houdt R."/>
            <person name="Moors H."/>
            <person name="Monsieurs P."/>
            <person name="Morin N."/>
            <person name="Michaux A."/>
            <person name="Benotmane M.A."/>
            <person name="Leys N."/>
            <person name="Vallaeys T."/>
            <person name="Lapidus A."/>
            <person name="Monchy S."/>
            <person name="Medigue C."/>
            <person name="Taghavi S."/>
            <person name="McCorkle S."/>
            <person name="Dunn J."/>
            <person name="van der Lelie D."/>
            <person name="Mergeay M."/>
        </authorList>
    </citation>
    <scope>NUCLEOTIDE SEQUENCE [LARGE SCALE GENOMIC DNA]</scope>
    <source>
        <strain evidence="2">ATCC 43123 / DSM 2839 / NBRC 102507 / CH34</strain>
    </source>
</reference>
<name>D3DY18_CUPMC</name>
<dbReference type="Proteomes" id="UP000002429">
    <property type="component" value="Chromosome"/>
</dbReference>
<dbReference type="AlphaFoldDB" id="D3DY18"/>
<dbReference type="EMBL" id="CP000352">
    <property type="protein sequence ID" value="ADC45188.1"/>
    <property type="molecule type" value="Genomic_DNA"/>
</dbReference>
<evidence type="ECO:0000313" key="2">
    <source>
        <dbReference type="Proteomes" id="UP000002429"/>
    </source>
</evidence>
<dbReference type="KEGG" id="rme:Rmet_6587"/>
<evidence type="ECO:0000313" key="1">
    <source>
        <dbReference type="EMBL" id="ADC45188.1"/>
    </source>
</evidence>
<keyword evidence="2" id="KW-1185">Reference proteome</keyword>
<dbReference type="HOGENOM" id="CLU_3423060_0_0_4"/>
<gene>
    <name evidence="1" type="ordered locus">Rmet_6587</name>
</gene>
<sequence>MKRFALLWSTILTKSKGAGNVPV</sequence>
<organism evidence="1 2">
    <name type="scientific">Cupriavidus metallidurans (strain ATCC 43123 / DSM 2839 / NBRC 102507 / CH34)</name>
    <name type="common">Ralstonia metallidurans</name>
    <dbReference type="NCBI Taxonomy" id="266264"/>
    <lineage>
        <taxon>Bacteria</taxon>
        <taxon>Pseudomonadati</taxon>
        <taxon>Pseudomonadota</taxon>
        <taxon>Betaproteobacteria</taxon>
        <taxon>Burkholderiales</taxon>
        <taxon>Burkholderiaceae</taxon>
        <taxon>Cupriavidus</taxon>
    </lineage>
</organism>
<proteinExistence type="predicted"/>